<sequence>MPPALCVVGEGIQTRQKPYAYIRDLLEAANHPPTAVIYENFLPLLTDLCPECKLENDMQHIERVAREDERREEEDRRLKSEFHGENELYEGNQFLEGEEMQEKEKECRGENEGTREISGRRPTFDFGRLRPRVNGRCIKV</sequence>
<dbReference type="AlphaFoldDB" id="A0A179G552"/>
<proteinExistence type="predicted"/>
<reference evidence="2 3" key="1">
    <citation type="journal article" date="2016" name="PLoS Pathog.">
        <title>Biosynthesis of antibiotic leucinostatins in bio-control fungus Purpureocillium lilacinum and their inhibition on phytophthora revealed by genome mining.</title>
        <authorList>
            <person name="Wang G."/>
            <person name="Liu Z."/>
            <person name="Lin R."/>
            <person name="Li E."/>
            <person name="Mao Z."/>
            <person name="Ling J."/>
            <person name="Yang Y."/>
            <person name="Yin W.B."/>
            <person name="Xie B."/>
        </authorList>
    </citation>
    <scope>NUCLEOTIDE SEQUENCE [LARGE SCALE GENOMIC DNA]</scope>
    <source>
        <strain evidence="2">170</strain>
    </source>
</reference>
<feature type="region of interest" description="Disordered" evidence="1">
    <location>
        <begin position="89"/>
        <end position="124"/>
    </location>
</feature>
<feature type="compositionally biased region" description="Basic and acidic residues" evidence="1">
    <location>
        <begin position="100"/>
        <end position="123"/>
    </location>
</feature>
<keyword evidence="3" id="KW-1185">Reference proteome</keyword>
<dbReference type="Proteomes" id="UP000078397">
    <property type="component" value="Unassembled WGS sequence"/>
</dbReference>
<evidence type="ECO:0000313" key="2">
    <source>
        <dbReference type="EMBL" id="OAQ72578.1"/>
    </source>
</evidence>
<dbReference type="RefSeq" id="XP_018148661.1">
    <property type="nucleotide sequence ID" value="XM_018280523.1"/>
</dbReference>
<name>A0A179G552_METCM</name>
<gene>
    <name evidence="2" type="ORF">VFPPC_00518</name>
</gene>
<dbReference type="EMBL" id="LSBJ02000001">
    <property type="protein sequence ID" value="OAQ72578.1"/>
    <property type="molecule type" value="Genomic_DNA"/>
</dbReference>
<comment type="caution">
    <text evidence="2">The sequence shown here is derived from an EMBL/GenBank/DDBJ whole genome shotgun (WGS) entry which is preliminary data.</text>
</comment>
<evidence type="ECO:0000313" key="3">
    <source>
        <dbReference type="Proteomes" id="UP000078397"/>
    </source>
</evidence>
<accession>A0A179G552</accession>
<dbReference type="GeneID" id="28844517"/>
<evidence type="ECO:0000256" key="1">
    <source>
        <dbReference type="SAM" id="MobiDB-lite"/>
    </source>
</evidence>
<organism evidence="2 3">
    <name type="scientific">Pochonia chlamydosporia 170</name>
    <dbReference type="NCBI Taxonomy" id="1380566"/>
    <lineage>
        <taxon>Eukaryota</taxon>
        <taxon>Fungi</taxon>
        <taxon>Dikarya</taxon>
        <taxon>Ascomycota</taxon>
        <taxon>Pezizomycotina</taxon>
        <taxon>Sordariomycetes</taxon>
        <taxon>Hypocreomycetidae</taxon>
        <taxon>Hypocreales</taxon>
        <taxon>Clavicipitaceae</taxon>
        <taxon>Pochonia</taxon>
    </lineage>
</organism>
<dbReference type="KEGG" id="pchm:VFPPC_00518"/>
<protein>
    <submittedName>
        <fullName evidence="2">Uncharacterized protein</fullName>
    </submittedName>
</protein>